<feature type="binding site" evidence="9 11">
    <location>
        <position position="191"/>
    </location>
    <ligand>
        <name>substrate</name>
    </ligand>
</feature>
<evidence type="ECO:0000256" key="5">
    <source>
        <dbReference type="ARBA" id="ARBA00022975"/>
    </source>
</evidence>
<dbReference type="NCBIfam" id="TIGR01740">
    <property type="entry name" value="pyrF"/>
    <property type="match status" value="1"/>
</dbReference>
<dbReference type="AlphaFoldDB" id="J2IFD9"/>
<dbReference type="GO" id="GO:0006207">
    <property type="term" value="P:'de novo' pyrimidine nucleobase biosynthetic process"/>
    <property type="evidence" value="ECO:0007669"/>
    <property type="project" value="InterPro"/>
</dbReference>
<evidence type="ECO:0000256" key="12">
    <source>
        <dbReference type="RuleBase" id="RU000512"/>
    </source>
</evidence>
<evidence type="ECO:0000256" key="1">
    <source>
        <dbReference type="ARBA" id="ARBA00002356"/>
    </source>
</evidence>
<dbReference type="Pfam" id="PF00215">
    <property type="entry name" value="OMPdecase"/>
    <property type="match status" value="1"/>
</dbReference>
<feature type="active site" description="For OMPdecase activity" evidence="10">
    <location>
        <position position="66"/>
    </location>
</feature>
<dbReference type="PANTHER" id="PTHR32119">
    <property type="entry name" value="OROTIDINE 5'-PHOSPHATE DECARBOXYLASE"/>
    <property type="match status" value="1"/>
</dbReference>
<keyword evidence="6 9" id="KW-0456">Lyase</keyword>
<dbReference type="FunFam" id="3.20.20.70:FF:000015">
    <property type="entry name" value="Orotidine 5'-phosphate decarboxylase"/>
    <property type="match status" value="1"/>
</dbReference>
<feature type="active site" description="Proton donor" evidence="9">
    <location>
        <position position="63"/>
    </location>
</feature>
<name>J2IFD9_9ALTE</name>
<dbReference type="PATRIC" id="fig|1197174.4.peg.1734"/>
<keyword evidence="5 9" id="KW-0665">Pyrimidine biosynthesis</keyword>
<dbReference type="GO" id="GO:0044205">
    <property type="term" value="P:'de novo' UMP biosynthetic process"/>
    <property type="evidence" value="ECO:0007669"/>
    <property type="project" value="UniProtKB-UniRule"/>
</dbReference>
<dbReference type="NCBIfam" id="NF001273">
    <property type="entry name" value="PRK00230.1"/>
    <property type="match status" value="1"/>
</dbReference>
<gene>
    <name evidence="9" type="primary">pyrF</name>
    <name evidence="14" type="ORF">AEST_17730</name>
</gene>
<accession>J2IFD9</accession>
<dbReference type="GO" id="GO:0004590">
    <property type="term" value="F:orotidine-5'-phosphate decarboxylase activity"/>
    <property type="evidence" value="ECO:0007669"/>
    <property type="project" value="UniProtKB-UniRule"/>
</dbReference>
<comment type="catalytic activity">
    <reaction evidence="7 9 12">
        <text>orotidine 5'-phosphate + H(+) = UMP + CO2</text>
        <dbReference type="Rhea" id="RHEA:11596"/>
        <dbReference type="ChEBI" id="CHEBI:15378"/>
        <dbReference type="ChEBI" id="CHEBI:16526"/>
        <dbReference type="ChEBI" id="CHEBI:57538"/>
        <dbReference type="ChEBI" id="CHEBI:57865"/>
        <dbReference type="EC" id="4.1.1.23"/>
    </reaction>
</comment>
<comment type="caution">
    <text evidence="14">The sequence shown here is derived from an EMBL/GenBank/DDBJ whole genome shotgun (WGS) entry which is preliminary data.</text>
</comment>
<comment type="subunit">
    <text evidence="3 9">Homodimer.</text>
</comment>
<feature type="binding site" evidence="9 11">
    <location>
        <position position="211"/>
    </location>
    <ligand>
        <name>substrate</name>
    </ligand>
</feature>
<keyword evidence="4 9" id="KW-0210">Decarboxylase</keyword>
<evidence type="ECO:0000256" key="7">
    <source>
        <dbReference type="ARBA" id="ARBA00049157"/>
    </source>
</evidence>
<dbReference type="CDD" id="cd04725">
    <property type="entry name" value="OMP_decarboxylase_like"/>
    <property type="match status" value="1"/>
</dbReference>
<feature type="binding site" evidence="9 11">
    <location>
        <position position="121"/>
    </location>
    <ligand>
        <name>substrate</name>
    </ligand>
</feature>
<evidence type="ECO:0000256" key="8">
    <source>
        <dbReference type="ARBA" id="ARBA00061012"/>
    </source>
</evidence>
<dbReference type="HAMAP" id="MF_01200_B">
    <property type="entry name" value="OMPdecase_type1_B"/>
    <property type="match status" value="1"/>
</dbReference>
<dbReference type="InterPro" id="IPR014732">
    <property type="entry name" value="OMPdecase"/>
</dbReference>
<evidence type="ECO:0000256" key="4">
    <source>
        <dbReference type="ARBA" id="ARBA00022793"/>
    </source>
</evidence>
<evidence type="ECO:0000256" key="6">
    <source>
        <dbReference type="ARBA" id="ARBA00023239"/>
    </source>
</evidence>
<feature type="binding site" evidence="9 11">
    <location>
        <position position="182"/>
    </location>
    <ligand>
        <name>substrate</name>
    </ligand>
</feature>
<feature type="binding site" evidence="9">
    <location>
        <begin position="61"/>
        <end position="70"/>
    </location>
    <ligand>
        <name>substrate</name>
    </ligand>
</feature>
<feature type="binding site" evidence="9 11">
    <location>
        <position position="34"/>
    </location>
    <ligand>
        <name>substrate</name>
    </ligand>
</feature>
<feature type="domain" description="Orotidine 5'-phosphate decarboxylase" evidence="13">
    <location>
        <begin position="6"/>
        <end position="227"/>
    </location>
</feature>
<dbReference type="PROSITE" id="PS00156">
    <property type="entry name" value="OMPDECASE"/>
    <property type="match status" value="1"/>
</dbReference>
<feature type="binding site" evidence="9 11">
    <location>
        <position position="212"/>
    </location>
    <ligand>
        <name>substrate</name>
    </ligand>
</feature>
<keyword evidence="15" id="KW-1185">Reference proteome</keyword>
<comment type="similarity">
    <text evidence="8 9">Belongs to the OMP decarboxylase family. Type 1 subfamily.</text>
</comment>
<dbReference type="Proteomes" id="UP000012043">
    <property type="component" value="Unassembled WGS sequence"/>
</dbReference>
<dbReference type="InterPro" id="IPR013785">
    <property type="entry name" value="Aldolase_TIM"/>
</dbReference>
<dbReference type="EMBL" id="ALAB01000024">
    <property type="protein sequence ID" value="EJI85434.1"/>
    <property type="molecule type" value="Genomic_DNA"/>
</dbReference>
<dbReference type="SMART" id="SM00934">
    <property type="entry name" value="OMPdecase"/>
    <property type="match status" value="1"/>
</dbReference>
<dbReference type="RefSeq" id="WP_008608522.1">
    <property type="nucleotide sequence ID" value="NZ_ALAB01000024.1"/>
</dbReference>
<feature type="binding site" evidence="9 11">
    <location>
        <position position="12"/>
    </location>
    <ligand>
        <name>substrate</name>
    </ligand>
</feature>
<sequence length="232" mass="24753">MSCRSPVIVALDFEQQQQALNLVSQLDPSLCRLKVGKEMFTHFGPDFVKALQQRGFEVFLDLKFHDIPNTVAKAVAAAAELGVWMVNVHASGGSRMMQAAKEALLPFGAQAPKLIAVTVLTSMEQSDLTELGIMLTPAQQVQKLAALTAAAGLDGVVCSAQEATLLKQQFGQQFQLVTPGIRPANSAADDQRRVMTPKAAQLAGVDYMVIGRPITKAADPLGALKAIVDELA</sequence>
<proteinExistence type="inferred from homology"/>
<evidence type="ECO:0000256" key="2">
    <source>
        <dbReference type="ARBA" id="ARBA00004861"/>
    </source>
</evidence>
<dbReference type="Gene3D" id="3.20.20.70">
    <property type="entry name" value="Aldolase class I"/>
    <property type="match status" value="1"/>
</dbReference>
<dbReference type="PANTHER" id="PTHR32119:SF2">
    <property type="entry name" value="OROTIDINE 5'-PHOSPHATE DECARBOXYLASE"/>
    <property type="match status" value="1"/>
</dbReference>
<evidence type="ECO:0000313" key="15">
    <source>
        <dbReference type="Proteomes" id="UP000012043"/>
    </source>
</evidence>
<dbReference type="InterPro" id="IPR047596">
    <property type="entry name" value="OMPdecase_bac"/>
</dbReference>
<organism evidence="14 15">
    <name type="scientific">Alishewanella aestuarii B11</name>
    <dbReference type="NCBI Taxonomy" id="1197174"/>
    <lineage>
        <taxon>Bacteria</taxon>
        <taxon>Pseudomonadati</taxon>
        <taxon>Pseudomonadota</taxon>
        <taxon>Gammaproteobacteria</taxon>
        <taxon>Alteromonadales</taxon>
        <taxon>Alteromonadaceae</taxon>
        <taxon>Alishewanella</taxon>
    </lineage>
</organism>
<evidence type="ECO:0000256" key="11">
    <source>
        <dbReference type="PIRSR" id="PIRSR614732-2"/>
    </source>
</evidence>
<dbReference type="InterPro" id="IPR001754">
    <property type="entry name" value="OMPdeCOase_dom"/>
</dbReference>
<feature type="active site" description="For OMPdecase activity" evidence="10">
    <location>
        <position position="63"/>
    </location>
</feature>
<evidence type="ECO:0000256" key="10">
    <source>
        <dbReference type="PIRSR" id="PIRSR614732-1"/>
    </source>
</evidence>
<dbReference type="SUPFAM" id="SSF51366">
    <property type="entry name" value="Ribulose-phoshate binding barrel"/>
    <property type="match status" value="1"/>
</dbReference>
<evidence type="ECO:0000256" key="3">
    <source>
        <dbReference type="ARBA" id="ARBA00011738"/>
    </source>
</evidence>
<dbReference type="InterPro" id="IPR011060">
    <property type="entry name" value="RibuloseP-bd_barrel"/>
</dbReference>
<reference evidence="14 15" key="1">
    <citation type="journal article" date="2012" name="J. Bacteriol.">
        <title>Genome Sequence of Pectin-Degrading Alishewanella aestuarii Strain B11T, Isolated from Tidal Flat Sediment.</title>
        <authorList>
            <person name="Jung J."/>
            <person name="Choi S."/>
            <person name="Chun J."/>
            <person name="Park W."/>
        </authorList>
    </citation>
    <scope>NUCLEOTIDE SEQUENCE [LARGE SCALE GENOMIC DNA]</scope>
    <source>
        <strain evidence="14 15">B11</strain>
    </source>
</reference>
<dbReference type="UniPathway" id="UPA00070">
    <property type="reaction ID" value="UER00120"/>
</dbReference>
<dbReference type="GO" id="GO:0005829">
    <property type="term" value="C:cytosol"/>
    <property type="evidence" value="ECO:0007669"/>
    <property type="project" value="TreeGrafter"/>
</dbReference>
<evidence type="ECO:0000256" key="9">
    <source>
        <dbReference type="HAMAP-Rule" id="MF_01200"/>
    </source>
</evidence>
<protein>
    <recommendedName>
        <fullName evidence="9">Orotidine 5'-phosphate decarboxylase</fullName>
        <ecNumber evidence="9">4.1.1.23</ecNumber>
    </recommendedName>
    <alternativeName>
        <fullName evidence="9">OMP decarboxylase</fullName>
        <shortName evidence="9">OMPDCase</shortName>
        <shortName evidence="9">OMPdecase</shortName>
    </alternativeName>
</protein>
<feature type="active site" description="For OMPdecase activity" evidence="10">
    <location>
        <position position="61"/>
    </location>
</feature>
<dbReference type="EC" id="4.1.1.23" evidence="9"/>
<evidence type="ECO:0000259" key="13">
    <source>
        <dbReference type="SMART" id="SM00934"/>
    </source>
</evidence>
<comment type="pathway">
    <text evidence="2 9 12">Pyrimidine metabolism; UMP biosynthesis via de novo pathway; UMP from orotate: step 2/2.</text>
</comment>
<dbReference type="InterPro" id="IPR018089">
    <property type="entry name" value="OMPdecase_AS"/>
</dbReference>
<comment type="function">
    <text evidence="1 9">Catalyzes the decarboxylation of orotidine 5'-monophosphate (OMP) to uridine 5'-monophosphate (UMP).</text>
</comment>
<evidence type="ECO:0000313" key="14">
    <source>
        <dbReference type="EMBL" id="EJI85434.1"/>
    </source>
</evidence>